<proteinExistence type="predicted"/>
<protein>
    <recommendedName>
        <fullName evidence="3">Molecular chaperone DnaJ</fullName>
    </recommendedName>
</protein>
<dbReference type="RefSeq" id="WP_179729860.1">
    <property type="nucleotide sequence ID" value="NZ_BAABEF010000001.1"/>
</dbReference>
<dbReference type="AlphaFoldDB" id="A0A852RK51"/>
<dbReference type="EMBL" id="JACCBF010000001">
    <property type="protein sequence ID" value="NYD33871.1"/>
    <property type="molecule type" value="Genomic_DNA"/>
</dbReference>
<name>A0A852RK51_9ACTN</name>
<evidence type="ECO:0008006" key="3">
    <source>
        <dbReference type="Google" id="ProtNLM"/>
    </source>
</evidence>
<comment type="caution">
    <text evidence="1">The sequence shown here is derived from an EMBL/GenBank/DDBJ whole genome shotgun (WGS) entry which is preliminary data.</text>
</comment>
<dbReference type="Proteomes" id="UP000582231">
    <property type="component" value="Unassembled WGS sequence"/>
</dbReference>
<organism evidence="1 2">
    <name type="scientific">Nocardioides kongjuensis</name>
    <dbReference type="NCBI Taxonomy" id="349522"/>
    <lineage>
        <taxon>Bacteria</taxon>
        <taxon>Bacillati</taxon>
        <taxon>Actinomycetota</taxon>
        <taxon>Actinomycetes</taxon>
        <taxon>Propionibacteriales</taxon>
        <taxon>Nocardioidaceae</taxon>
        <taxon>Nocardioides</taxon>
    </lineage>
</organism>
<sequence length="211" mass="23381">MTYTVRPLSDRTWLRPEGRRTPTRFSSSWPETEELLLAEVGRLRGRDIVVEVDLREGDLRVDGRPKAKAQAATPAVVVAFETVAHGPMLYRCDTFTTSYYDQGPAWQHNVRAIAKTLEALRAVDRYGATETGQQYQGFRAIGGGTPMPAAPPAMPRHEAENVLIHWSGGPGPIDERAYRRARGAAHPDRHGGDRTAWDQVERAAQALGLAR</sequence>
<evidence type="ECO:0000313" key="2">
    <source>
        <dbReference type="Proteomes" id="UP000582231"/>
    </source>
</evidence>
<gene>
    <name evidence="1" type="ORF">BJ958_005417</name>
</gene>
<keyword evidence="2" id="KW-1185">Reference proteome</keyword>
<accession>A0A852RK51</accession>
<reference evidence="1 2" key="1">
    <citation type="submission" date="2020-07" db="EMBL/GenBank/DDBJ databases">
        <title>Sequencing the genomes of 1000 actinobacteria strains.</title>
        <authorList>
            <person name="Klenk H.-P."/>
        </authorList>
    </citation>
    <scope>NUCLEOTIDE SEQUENCE [LARGE SCALE GENOMIC DNA]</scope>
    <source>
        <strain evidence="1 2">DSM 19082</strain>
    </source>
</reference>
<evidence type="ECO:0000313" key="1">
    <source>
        <dbReference type="EMBL" id="NYD33871.1"/>
    </source>
</evidence>